<protein>
    <submittedName>
        <fullName evidence="1">Uncharacterized protein</fullName>
    </submittedName>
</protein>
<name>A0ABT9HR95_9SPHN</name>
<accession>A0ABT9HR95</accession>
<comment type="caution">
    <text evidence="1">The sequence shown here is derived from an EMBL/GenBank/DDBJ whole genome shotgun (WGS) entry which is preliminary data.</text>
</comment>
<dbReference type="Pfam" id="PF20333">
    <property type="entry name" value="DUF6628"/>
    <property type="match status" value="1"/>
</dbReference>
<dbReference type="EMBL" id="JAVAIM010000001">
    <property type="protein sequence ID" value="MDP4575677.1"/>
    <property type="molecule type" value="Genomic_DNA"/>
</dbReference>
<keyword evidence="2" id="KW-1185">Reference proteome</keyword>
<dbReference type="InterPro" id="IPR046736">
    <property type="entry name" value="DUF6628"/>
</dbReference>
<evidence type="ECO:0000313" key="1">
    <source>
        <dbReference type="EMBL" id="MDP4575677.1"/>
    </source>
</evidence>
<gene>
    <name evidence="1" type="ORF">Q9K02_11055</name>
</gene>
<sequence length="138" mass="14827">MTHRSPAPALDLPLPARRDLSLALVLVRRMAMKGPDDSRAAMLALDVAGSGFRRLLVLTRCFVVELARSSRRTLTLAPCCATGMTRDEALMIDLLRNADLATYAALTDDAPCHRARSAAQALGEELSALAARIGWRGG</sequence>
<reference evidence="1 2" key="1">
    <citation type="submission" date="2023-08" db="EMBL/GenBank/DDBJ databases">
        <title>genomic of G39.</title>
        <authorList>
            <person name="Wang Y."/>
        </authorList>
    </citation>
    <scope>NUCLEOTIDE SEQUENCE [LARGE SCALE GENOMIC DNA]</scope>
    <source>
        <strain evidence="1 2">G39</strain>
    </source>
</reference>
<evidence type="ECO:0000313" key="2">
    <source>
        <dbReference type="Proteomes" id="UP001240639"/>
    </source>
</evidence>
<organism evidence="1 2">
    <name type="scientific">Qipengyuania profundimaris</name>
    <dbReference type="NCBI Taxonomy" id="3067652"/>
    <lineage>
        <taxon>Bacteria</taxon>
        <taxon>Pseudomonadati</taxon>
        <taxon>Pseudomonadota</taxon>
        <taxon>Alphaproteobacteria</taxon>
        <taxon>Sphingomonadales</taxon>
        <taxon>Erythrobacteraceae</taxon>
        <taxon>Qipengyuania</taxon>
    </lineage>
</organism>
<proteinExistence type="predicted"/>
<dbReference type="RefSeq" id="WP_305932936.1">
    <property type="nucleotide sequence ID" value="NZ_JAVAIM010000001.1"/>
</dbReference>
<dbReference type="Proteomes" id="UP001240639">
    <property type="component" value="Unassembled WGS sequence"/>
</dbReference>